<evidence type="ECO:0000256" key="1">
    <source>
        <dbReference type="SAM" id="MobiDB-lite"/>
    </source>
</evidence>
<proteinExistence type="predicted"/>
<dbReference type="AlphaFoldDB" id="A0A0A8XY94"/>
<reference evidence="2" key="2">
    <citation type="journal article" date="2015" name="Data Brief">
        <title>Shoot transcriptome of the giant reed, Arundo donax.</title>
        <authorList>
            <person name="Barrero R.A."/>
            <person name="Guerrero F.D."/>
            <person name="Moolhuijzen P."/>
            <person name="Goolsby J.A."/>
            <person name="Tidwell J."/>
            <person name="Bellgard S.E."/>
            <person name="Bellgard M.I."/>
        </authorList>
    </citation>
    <scope>NUCLEOTIDE SEQUENCE</scope>
    <source>
        <tissue evidence="2">Shoot tissue taken approximately 20 cm above the soil surface</tissue>
    </source>
</reference>
<accession>A0A0A8XY94</accession>
<name>A0A0A8XY94_ARUDO</name>
<feature type="region of interest" description="Disordered" evidence="1">
    <location>
        <begin position="1"/>
        <end position="28"/>
    </location>
</feature>
<evidence type="ECO:0000313" key="2">
    <source>
        <dbReference type="EMBL" id="JAD18856.1"/>
    </source>
</evidence>
<reference evidence="2" key="1">
    <citation type="submission" date="2014-09" db="EMBL/GenBank/DDBJ databases">
        <authorList>
            <person name="Magalhaes I.L.F."/>
            <person name="Oliveira U."/>
            <person name="Santos F.R."/>
            <person name="Vidigal T.H.D.A."/>
            <person name="Brescovit A.D."/>
            <person name="Santos A.J."/>
        </authorList>
    </citation>
    <scope>NUCLEOTIDE SEQUENCE</scope>
    <source>
        <tissue evidence="2">Shoot tissue taken approximately 20 cm above the soil surface</tissue>
    </source>
</reference>
<protein>
    <submittedName>
        <fullName evidence="2">Uncharacterized protein</fullName>
    </submittedName>
</protein>
<organism evidence="2">
    <name type="scientific">Arundo donax</name>
    <name type="common">Giant reed</name>
    <name type="synonym">Donax arundinaceus</name>
    <dbReference type="NCBI Taxonomy" id="35708"/>
    <lineage>
        <taxon>Eukaryota</taxon>
        <taxon>Viridiplantae</taxon>
        <taxon>Streptophyta</taxon>
        <taxon>Embryophyta</taxon>
        <taxon>Tracheophyta</taxon>
        <taxon>Spermatophyta</taxon>
        <taxon>Magnoliopsida</taxon>
        <taxon>Liliopsida</taxon>
        <taxon>Poales</taxon>
        <taxon>Poaceae</taxon>
        <taxon>PACMAD clade</taxon>
        <taxon>Arundinoideae</taxon>
        <taxon>Arundineae</taxon>
        <taxon>Arundo</taxon>
    </lineage>
</organism>
<feature type="compositionally biased region" description="Basic residues" evidence="1">
    <location>
        <begin position="8"/>
        <end position="17"/>
    </location>
</feature>
<dbReference type="EMBL" id="GBRH01279039">
    <property type="protein sequence ID" value="JAD18856.1"/>
    <property type="molecule type" value="Transcribed_RNA"/>
</dbReference>
<sequence length="28" mass="3263">MRPSLVSQRHRQQKKKRPTADALMVGSR</sequence>